<protein>
    <recommendedName>
        <fullName evidence="3">Aminotransferase-like plant mobile domain-containing protein</fullName>
    </recommendedName>
</protein>
<name>W1PAE0_AMBTC</name>
<accession>W1PAE0</accession>
<proteinExistence type="predicted"/>
<dbReference type="Proteomes" id="UP000017836">
    <property type="component" value="Unassembled WGS sequence"/>
</dbReference>
<dbReference type="AlphaFoldDB" id="W1PAE0"/>
<evidence type="ECO:0008006" key="3">
    <source>
        <dbReference type="Google" id="ProtNLM"/>
    </source>
</evidence>
<dbReference type="EMBL" id="KI394313">
    <property type="protein sequence ID" value="ERN03975.1"/>
    <property type="molecule type" value="Genomic_DNA"/>
</dbReference>
<gene>
    <name evidence="1" type="ORF">AMTR_s00079p00111670</name>
</gene>
<organism evidence="1 2">
    <name type="scientific">Amborella trichopoda</name>
    <dbReference type="NCBI Taxonomy" id="13333"/>
    <lineage>
        <taxon>Eukaryota</taxon>
        <taxon>Viridiplantae</taxon>
        <taxon>Streptophyta</taxon>
        <taxon>Embryophyta</taxon>
        <taxon>Tracheophyta</taxon>
        <taxon>Spermatophyta</taxon>
        <taxon>Magnoliopsida</taxon>
        <taxon>Amborellales</taxon>
        <taxon>Amborellaceae</taxon>
        <taxon>Amborella</taxon>
    </lineage>
</organism>
<keyword evidence="2" id="KW-1185">Reference proteome</keyword>
<sequence>MIIFNITKYWMTDRVLRQFGKVQGIPVEPPKWDRRETIGIHPTSWIEELSRQISDWRQRERNVVKATVYKYGGIPTEEYITWYGFTTDIEISPCAPTHGHNHVYNPP</sequence>
<evidence type="ECO:0000313" key="2">
    <source>
        <dbReference type="Proteomes" id="UP000017836"/>
    </source>
</evidence>
<dbReference type="HOGENOM" id="CLU_146264_0_0_1"/>
<dbReference type="Gramene" id="ERN03975">
    <property type="protein sequence ID" value="ERN03975"/>
    <property type="gene ID" value="AMTR_s00079p00111670"/>
</dbReference>
<evidence type="ECO:0000313" key="1">
    <source>
        <dbReference type="EMBL" id="ERN03975.1"/>
    </source>
</evidence>
<reference evidence="2" key="1">
    <citation type="journal article" date="2013" name="Science">
        <title>The Amborella genome and the evolution of flowering plants.</title>
        <authorList>
            <consortium name="Amborella Genome Project"/>
        </authorList>
    </citation>
    <scope>NUCLEOTIDE SEQUENCE [LARGE SCALE GENOMIC DNA]</scope>
</reference>